<gene>
    <name evidence="9" type="ORF">L1049_027260</name>
</gene>
<dbReference type="AlphaFoldDB" id="A0AAP0N343"/>
<keyword evidence="4" id="KW-0418">Kinase</keyword>
<keyword evidence="5 6" id="KW-0067">ATP-binding</keyword>
<dbReference type="InterPro" id="IPR000270">
    <property type="entry name" value="PB1_dom"/>
</dbReference>
<dbReference type="SUPFAM" id="SSF56112">
    <property type="entry name" value="Protein kinase-like (PK-like)"/>
    <property type="match status" value="1"/>
</dbReference>
<feature type="domain" description="Protein kinase" evidence="8">
    <location>
        <begin position="766"/>
        <end position="1031"/>
    </location>
</feature>
<dbReference type="PROSITE" id="PS00108">
    <property type="entry name" value="PROTEIN_KINASE_ST"/>
    <property type="match status" value="1"/>
</dbReference>
<name>A0AAP0N343_LIQFO</name>
<dbReference type="Gene3D" id="3.30.200.20">
    <property type="entry name" value="Phosphorylase Kinase, domain 1"/>
    <property type="match status" value="1"/>
</dbReference>
<dbReference type="EMBL" id="JBBPBK010000254">
    <property type="protein sequence ID" value="KAK9266027.1"/>
    <property type="molecule type" value="Genomic_DNA"/>
</dbReference>
<dbReference type="PROSITE" id="PS50011">
    <property type="entry name" value="PROTEIN_KINASE_DOM"/>
    <property type="match status" value="1"/>
</dbReference>
<protein>
    <recommendedName>
        <fullName evidence="8">Protein kinase domain-containing protein</fullName>
    </recommendedName>
</protein>
<dbReference type="CDD" id="cd13999">
    <property type="entry name" value="STKc_MAP3K-like"/>
    <property type="match status" value="1"/>
</dbReference>
<feature type="compositionally biased region" description="Basic and acidic residues" evidence="7">
    <location>
        <begin position="725"/>
        <end position="734"/>
    </location>
</feature>
<accession>A0AAP0N343</accession>
<dbReference type="PROSITE" id="PS00107">
    <property type="entry name" value="PROTEIN_KINASE_ATP"/>
    <property type="match status" value="1"/>
</dbReference>
<proteinExistence type="predicted"/>
<dbReference type="SUPFAM" id="SSF54277">
    <property type="entry name" value="CAD &amp; PB1 domains"/>
    <property type="match status" value="1"/>
</dbReference>
<dbReference type="Pfam" id="PF07714">
    <property type="entry name" value="PK_Tyr_Ser-Thr"/>
    <property type="match status" value="1"/>
</dbReference>
<dbReference type="GO" id="GO:0004674">
    <property type="term" value="F:protein serine/threonine kinase activity"/>
    <property type="evidence" value="ECO:0007669"/>
    <property type="project" value="UniProtKB-KW"/>
</dbReference>
<keyword evidence="2" id="KW-0808">Transferase</keyword>
<dbReference type="Gene3D" id="1.10.510.10">
    <property type="entry name" value="Transferase(Phosphotransferase) domain 1"/>
    <property type="match status" value="1"/>
</dbReference>
<dbReference type="InterPro" id="IPR008271">
    <property type="entry name" value="Ser/Thr_kinase_AS"/>
</dbReference>
<keyword evidence="3 6" id="KW-0547">Nucleotide-binding</keyword>
<evidence type="ECO:0000256" key="5">
    <source>
        <dbReference type="ARBA" id="ARBA00022840"/>
    </source>
</evidence>
<evidence type="ECO:0000259" key="8">
    <source>
        <dbReference type="PROSITE" id="PS50011"/>
    </source>
</evidence>
<feature type="compositionally biased region" description="Basic and acidic residues" evidence="7">
    <location>
        <begin position="703"/>
        <end position="713"/>
    </location>
</feature>
<keyword evidence="10" id="KW-1185">Reference proteome</keyword>
<dbReference type="Proteomes" id="UP001415857">
    <property type="component" value="Unassembled WGS sequence"/>
</dbReference>
<comment type="caution">
    <text evidence="9">The sequence shown here is derived from an EMBL/GenBank/DDBJ whole genome shotgun (WGS) entry which is preliminary data.</text>
</comment>
<sequence length="1039" mass="115860">MKEPSLPRRKKPIATSKKLKLVCSFNGVFRPRPPSGKLRYVGGETRIVSVDRNIGFFKLRSKILELCPNTRSFSLKYYLPESDPTADDTITPLVLIASDDDVRCMIDEYDKLESCGKHARLWIYVCRYNGYGSDYTVMSDMSSLCERHECWNHLWGKEGKVSAKNVVAGARYGDDFSLRKMVLKQQLLAKQSARIRGEMEFVSPLIDLASEPQTPMTHENETEIFYETCGVSMLNFGIRNTHLRGNRNSGNLVWSAPSHSHPLSPKDGNLYMERQSGQVMSNGTASNGGNSNGSVTESQFLKQLYNSSVVSKSTGSDAKQDVRNFGPALLGNFNRENIVPFDADCNSLKTQLAPLSCANQLGGSAYPLKSSYTDQRVWGSLQSIIRNHRFGISDARNQRMGSYHMLNHQSNLPEIGNHRGVKLDGKPFAGRYHPGLRPSSNISKQGQSMRPYYLNSWKPWSDPHSARMERTVRMMNSKEHLREEKGGLPVPQHGKPNPKEYQLAYHGACASMGYLSNVVENPSPCLWAMSTQEYLLTGPNSEKYEVSYQDLYENLYGVPINCKPACCDVKKEPFLMEPQEIVNISGLPDNSGYSNGSEMGCDIALLDMEAVKSLSNHHSGTHALEGGIASPVDLSLYNLSLSSSKVKPPPLSSLAGSDVSEALLKPHSKPSDLMEEEQFSSVPQVELSNRVASNYSSLKAAKLGKDDVPKEEIQQDPLSNGSIREGAHTKERSKSSKVIAGISSDIAAFYTHLPTRELQTIKNSDLEYIKELGSGTYGTVFYGKWKGSDVAIKKLKPSCFTEGAMEEDRLVADFWKEAHILGQLHHPNIVAFYGVVTDGPVTNLATVTEYMVNGSLKQVLQKKDRTIDRRKRLIIAMDAAFGMEYLHEKNIVHFDLKSHNLLVNMRDPQRPVCKIGDLGLSKIKQKTLVSGGVRGTIPWMAPELLNCENNLVTEKVDVYSFGIVMWELLAGEEPYANLRSEEIIAGIIRGDLRPEIPSWCDPFWRSLMERCWSSDPDSRPAFSEVAKELRVMSAAMNIK</sequence>
<reference evidence="9 10" key="1">
    <citation type="journal article" date="2024" name="Plant J.">
        <title>Genome sequences and population genomics reveal climatic adaptation and genomic divergence between two closely related sweetgum species.</title>
        <authorList>
            <person name="Xu W.Q."/>
            <person name="Ren C.Q."/>
            <person name="Zhang X.Y."/>
            <person name="Comes H.P."/>
            <person name="Liu X.H."/>
            <person name="Li Y.G."/>
            <person name="Kettle C.J."/>
            <person name="Jalonen R."/>
            <person name="Gaisberger H."/>
            <person name="Ma Y.Z."/>
            <person name="Qiu Y.X."/>
        </authorList>
    </citation>
    <scope>NUCLEOTIDE SEQUENCE [LARGE SCALE GENOMIC DNA]</scope>
    <source>
        <strain evidence="9">Hangzhou</strain>
    </source>
</reference>
<evidence type="ECO:0000256" key="1">
    <source>
        <dbReference type="ARBA" id="ARBA00022527"/>
    </source>
</evidence>
<dbReference type="SMART" id="SM00220">
    <property type="entry name" value="S_TKc"/>
    <property type="match status" value="1"/>
</dbReference>
<evidence type="ECO:0000256" key="4">
    <source>
        <dbReference type="ARBA" id="ARBA00022777"/>
    </source>
</evidence>
<dbReference type="InterPro" id="IPR017441">
    <property type="entry name" value="Protein_kinase_ATP_BS"/>
</dbReference>
<keyword evidence="1" id="KW-0723">Serine/threonine-protein kinase</keyword>
<dbReference type="GO" id="GO:0005737">
    <property type="term" value="C:cytoplasm"/>
    <property type="evidence" value="ECO:0007669"/>
    <property type="project" value="TreeGrafter"/>
</dbReference>
<dbReference type="InterPro" id="IPR001245">
    <property type="entry name" value="Ser-Thr/Tyr_kinase_cat_dom"/>
</dbReference>
<dbReference type="GO" id="GO:0007165">
    <property type="term" value="P:signal transduction"/>
    <property type="evidence" value="ECO:0007669"/>
    <property type="project" value="TreeGrafter"/>
</dbReference>
<evidence type="ECO:0000256" key="3">
    <source>
        <dbReference type="ARBA" id="ARBA00022741"/>
    </source>
</evidence>
<dbReference type="InterPro" id="IPR000719">
    <property type="entry name" value="Prot_kinase_dom"/>
</dbReference>
<dbReference type="GO" id="GO:0005524">
    <property type="term" value="F:ATP binding"/>
    <property type="evidence" value="ECO:0007669"/>
    <property type="project" value="UniProtKB-UniRule"/>
</dbReference>
<dbReference type="PANTHER" id="PTHR23257">
    <property type="entry name" value="SERINE-THREONINE PROTEIN KINASE"/>
    <property type="match status" value="1"/>
</dbReference>
<dbReference type="CDD" id="cd06410">
    <property type="entry name" value="PB1_UP2"/>
    <property type="match status" value="1"/>
</dbReference>
<evidence type="ECO:0000256" key="7">
    <source>
        <dbReference type="SAM" id="MobiDB-lite"/>
    </source>
</evidence>
<dbReference type="InterPro" id="IPR050167">
    <property type="entry name" value="Ser_Thr_protein_kinase"/>
</dbReference>
<dbReference type="PANTHER" id="PTHR23257:SF824">
    <property type="entry name" value="PROTEIN KINASE DOMAIN-CONTAINING PROTEIN"/>
    <property type="match status" value="1"/>
</dbReference>
<feature type="binding site" evidence="6">
    <location>
        <position position="794"/>
    </location>
    <ligand>
        <name>ATP</name>
        <dbReference type="ChEBI" id="CHEBI:30616"/>
    </ligand>
</feature>
<evidence type="ECO:0000256" key="2">
    <source>
        <dbReference type="ARBA" id="ARBA00022679"/>
    </source>
</evidence>
<dbReference type="Pfam" id="PF00564">
    <property type="entry name" value="PB1"/>
    <property type="match status" value="1"/>
</dbReference>
<dbReference type="PRINTS" id="PR00109">
    <property type="entry name" value="TYRKINASE"/>
</dbReference>
<evidence type="ECO:0000313" key="10">
    <source>
        <dbReference type="Proteomes" id="UP001415857"/>
    </source>
</evidence>
<organism evidence="9 10">
    <name type="scientific">Liquidambar formosana</name>
    <name type="common">Formosan gum</name>
    <dbReference type="NCBI Taxonomy" id="63359"/>
    <lineage>
        <taxon>Eukaryota</taxon>
        <taxon>Viridiplantae</taxon>
        <taxon>Streptophyta</taxon>
        <taxon>Embryophyta</taxon>
        <taxon>Tracheophyta</taxon>
        <taxon>Spermatophyta</taxon>
        <taxon>Magnoliopsida</taxon>
        <taxon>eudicotyledons</taxon>
        <taxon>Gunneridae</taxon>
        <taxon>Pentapetalae</taxon>
        <taxon>Saxifragales</taxon>
        <taxon>Altingiaceae</taxon>
        <taxon>Liquidambar</taxon>
    </lineage>
</organism>
<evidence type="ECO:0000313" key="9">
    <source>
        <dbReference type="EMBL" id="KAK9266027.1"/>
    </source>
</evidence>
<dbReference type="InterPro" id="IPR011009">
    <property type="entry name" value="Kinase-like_dom_sf"/>
</dbReference>
<feature type="region of interest" description="Disordered" evidence="7">
    <location>
        <begin position="703"/>
        <end position="736"/>
    </location>
</feature>
<evidence type="ECO:0000256" key="6">
    <source>
        <dbReference type="PROSITE-ProRule" id="PRU10141"/>
    </source>
</evidence>
<dbReference type="SMART" id="SM00666">
    <property type="entry name" value="PB1"/>
    <property type="match status" value="1"/>
</dbReference>